<dbReference type="GO" id="GO:0005737">
    <property type="term" value="C:cytoplasm"/>
    <property type="evidence" value="ECO:0007669"/>
    <property type="project" value="TreeGrafter"/>
</dbReference>
<name>A0A6B2LAT6_9EUKA</name>
<proteinExistence type="predicted"/>
<accession>A0A6B2LAT6</accession>
<sequence length="282" mass="32398">MLYMKGLEGVIGVSIAHPVWGRTKPEDPKDQHIGWFLRGDEEPVQSALGRGSFLCKGAIPDHINHAKTIRELYEKADPNYNGRYSVPVLWCKQESTIVCNESAIIMEILNTAFNDFARFPEVDMFPVDLEVAQREATGWVSSEICEGVYKCGFAKTQEDYTNAFHTLFAALDRLEALLSTQRYICGPRATGVDLRAFLALLRFDEVYFVYFKCNKKMIRFSYPNLFNFVKDVYQWDNVARSVNMEHIKMTYYTAHPDLNTFAIVPIGAPDDWASPHDRHRFQ</sequence>
<dbReference type="Pfam" id="PF13410">
    <property type="entry name" value="GST_C_2"/>
    <property type="match status" value="1"/>
</dbReference>
<dbReference type="Gene3D" id="3.40.30.10">
    <property type="entry name" value="Glutaredoxin"/>
    <property type="match status" value="1"/>
</dbReference>
<organism evidence="1">
    <name type="scientific">Arcella intermedia</name>
    <dbReference type="NCBI Taxonomy" id="1963864"/>
    <lineage>
        <taxon>Eukaryota</taxon>
        <taxon>Amoebozoa</taxon>
        <taxon>Tubulinea</taxon>
        <taxon>Elardia</taxon>
        <taxon>Arcellinida</taxon>
        <taxon>Sphaerothecina</taxon>
        <taxon>Arcellidae</taxon>
        <taxon>Arcella</taxon>
    </lineage>
</organism>
<dbReference type="GO" id="GO:0004364">
    <property type="term" value="F:glutathione transferase activity"/>
    <property type="evidence" value="ECO:0007669"/>
    <property type="project" value="InterPro"/>
</dbReference>
<dbReference type="InterPro" id="IPR016639">
    <property type="entry name" value="GST_Omega/GSH"/>
</dbReference>
<dbReference type="AlphaFoldDB" id="A0A6B2LAT6"/>
<dbReference type="PANTHER" id="PTHR32419">
    <property type="entry name" value="GLUTATHIONYL-HYDROQUINONE REDUCTASE"/>
    <property type="match status" value="1"/>
</dbReference>
<protein>
    <submittedName>
        <fullName evidence="1">Uncharacterized protein</fullName>
    </submittedName>
</protein>
<dbReference type="InterPro" id="IPR047047">
    <property type="entry name" value="GST_Omega-like_C"/>
</dbReference>
<evidence type="ECO:0000313" key="1">
    <source>
        <dbReference type="EMBL" id="NDV34106.1"/>
    </source>
</evidence>
<dbReference type="CDD" id="cd03190">
    <property type="entry name" value="GST_C_Omega_like"/>
    <property type="match status" value="1"/>
</dbReference>
<reference evidence="1" key="1">
    <citation type="journal article" date="2020" name="J. Eukaryot. Microbiol.">
        <title>De novo Sequencing, Assembly and Annotation of the Transcriptome for the Free-Living Testate Amoeba Arcella intermedia.</title>
        <authorList>
            <person name="Ribeiro G.M."/>
            <person name="Porfirio-Sousa A.L."/>
            <person name="Maurer-Alcala X.X."/>
            <person name="Katz L.A."/>
            <person name="Lahr D.J.G."/>
        </authorList>
    </citation>
    <scope>NUCLEOTIDE SEQUENCE</scope>
</reference>
<dbReference type="SUPFAM" id="SSF47616">
    <property type="entry name" value="GST C-terminal domain-like"/>
    <property type="match status" value="1"/>
</dbReference>
<dbReference type="InterPro" id="IPR036282">
    <property type="entry name" value="Glutathione-S-Trfase_C_sf"/>
</dbReference>
<dbReference type="Gene3D" id="1.20.1050.10">
    <property type="match status" value="1"/>
</dbReference>
<dbReference type="PANTHER" id="PTHR32419:SF6">
    <property type="entry name" value="GLUTATHIONE S-TRANSFERASE OMEGA-LIKE 1-RELATED"/>
    <property type="match status" value="1"/>
</dbReference>
<dbReference type="EMBL" id="GIBP01005137">
    <property type="protein sequence ID" value="NDV34106.1"/>
    <property type="molecule type" value="Transcribed_RNA"/>
</dbReference>